<dbReference type="SUPFAM" id="SSF56112">
    <property type="entry name" value="Protein kinase-like (PK-like)"/>
    <property type="match status" value="1"/>
</dbReference>
<evidence type="ECO:0000256" key="1">
    <source>
        <dbReference type="SAM" id="MobiDB-lite"/>
    </source>
</evidence>
<protein>
    <recommendedName>
        <fullName evidence="2">Protein kinase domain-containing protein</fullName>
    </recommendedName>
</protein>
<sequence>MIFQIIFRDLKPSNILIDENWNAKLSDFGLARLVSQDGSHVSTAVVGTIGYAAPEYIHTGRLSSKNDIWSYGVVLYELLTGRRPLDRNRPRGEQNLIEWVKPYSTDSKKLEIIMDPRLEGSYSLKSAAKLASVANKCLVRHARHRPKMSEVLEMVQKIVDSTDLGTPEHPLISKSRELTRDEKKRKGLDLKRRFADIKAGGDQRCQN</sequence>
<reference evidence="3" key="2">
    <citation type="submission" date="2018-05" db="EMBL/GenBank/DDBJ databases">
        <title>OmerRS3 (Oryza meridionalis Reference Sequence Version 3).</title>
        <authorList>
            <person name="Zhang J."/>
            <person name="Kudrna D."/>
            <person name="Lee S."/>
            <person name="Talag J."/>
            <person name="Welchert J."/>
            <person name="Wing R.A."/>
        </authorList>
    </citation>
    <scope>NUCLEOTIDE SEQUENCE [LARGE SCALE GENOMIC DNA]</scope>
    <source>
        <strain evidence="3">cv. OR44</strain>
    </source>
</reference>
<dbReference type="GO" id="GO:0005524">
    <property type="term" value="F:ATP binding"/>
    <property type="evidence" value="ECO:0007669"/>
    <property type="project" value="InterPro"/>
</dbReference>
<proteinExistence type="predicted"/>
<dbReference type="InterPro" id="IPR050823">
    <property type="entry name" value="Plant_Ser_Thr_Prot_Kinase"/>
</dbReference>
<keyword evidence="4" id="KW-1185">Reference proteome</keyword>
<dbReference type="InterPro" id="IPR000719">
    <property type="entry name" value="Prot_kinase_dom"/>
</dbReference>
<name>A0A0E0EYC4_9ORYZ</name>
<dbReference type="GO" id="GO:0004672">
    <property type="term" value="F:protein kinase activity"/>
    <property type="evidence" value="ECO:0007669"/>
    <property type="project" value="InterPro"/>
</dbReference>
<organism evidence="3">
    <name type="scientific">Oryza meridionalis</name>
    <dbReference type="NCBI Taxonomy" id="40149"/>
    <lineage>
        <taxon>Eukaryota</taxon>
        <taxon>Viridiplantae</taxon>
        <taxon>Streptophyta</taxon>
        <taxon>Embryophyta</taxon>
        <taxon>Tracheophyta</taxon>
        <taxon>Spermatophyta</taxon>
        <taxon>Magnoliopsida</taxon>
        <taxon>Liliopsida</taxon>
        <taxon>Poales</taxon>
        <taxon>Poaceae</taxon>
        <taxon>BOP clade</taxon>
        <taxon>Oryzoideae</taxon>
        <taxon>Oryzeae</taxon>
        <taxon>Oryzinae</taxon>
        <taxon>Oryza</taxon>
    </lineage>
</organism>
<feature type="region of interest" description="Disordered" evidence="1">
    <location>
        <begin position="165"/>
        <end position="185"/>
    </location>
</feature>
<dbReference type="PROSITE" id="PS50011">
    <property type="entry name" value="PROTEIN_KINASE_DOM"/>
    <property type="match status" value="1"/>
</dbReference>
<evidence type="ECO:0000313" key="4">
    <source>
        <dbReference type="Proteomes" id="UP000008021"/>
    </source>
</evidence>
<accession>A0A0E0EYC4</accession>
<dbReference type="Proteomes" id="UP000008021">
    <property type="component" value="Chromosome 10"/>
</dbReference>
<evidence type="ECO:0000259" key="2">
    <source>
        <dbReference type="PROSITE" id="PS50011"/>
    </source>
</evidence>
<evidence type="ECO:0000313" key="3">
    <source>
        <dbReference type="EnsemblPlants" id="OMERI10G08510.3"/>
    </source>
</evidence>
<dbReference type="SMART" id="SM00220">
    <property type="entry name" value="S_TKc"/>
    <property type="match status" value="1"/>
</dbReference>
<feature type="domain" description="Protein kinase" evidence="2">
    <location>
        <begin position="1"/>
        <end position="172"/>
    </location>
</feature>
<feature type="compositionally biased region" description="Basic and acidic residues" evidence="1">
    <location>
        <begin position="174"/>
        <end position="185"/>
    </location>
</feature>
<dbReference type="Gene3D" id="1.10.510.10">
    <property type="entry name" value="Transferase(Phosphotransferase) domain 1"/>
    <property type="match status" value="1"/>
</dbReference>
<reference evidence="3" key="1">
    <citation type="submission" date="2015-04" db="UniProtKB">
        <authorList>
            <consortium name="EnsemblPlants"/>
        </authorList>
    </citation>
    <scope>IDENTIFICATION</scope>
</reference>
<dbReference type="InterPro" id="IPR011009">
    <property type="entry name" value="Kinase-like_dom_sf"/>
</dbReference>
<dbReference type="Gramene" id="OMERI10G08510.3">
    <property type="protein sequence ID" value="OMERI10G08510.3"/>
    <property type="gene ID" value="OMERI10G08510"/>
</dbReference>
<dbReference type="PANTHER" id="PTHR45621">
    <property type="entry name" value="OS01G0588500 PROTEIN-RELATED"/>
    <property type="match status" value="1"/>
</dbReference>
<dbReference type="Pfam" id="PF00069">
    <property type="entry name" value="Pkinase"/>
    <property type="match status" value="1"/>
</dbReference>
<dbReference type="HOGENOM" id="CLU_000288_21_3_1"/>
<dbReference type="AlphaFoldDB" id="A0A0E0EYC4"/>
<dbReference type="EnsemblPlants" id="OMERI10G08510.3">
    <property type="protein sequence ID" value="OMERI10G08510.3"/>
    <property type="gene ID" value="OMERI10G08510"/>
</dbReference>